<evidence type="ECO:0000313" key="1">
    <source>
        <dbReference type="EMBL" id="KLO12282.1"/>
    </source>
</evidence>
<dbReference type="EMBL" id="KQ085981">
    <property type="protein sequence ID" value="KLO12282.1"/>
    <property type="molecule type" value="Genomic_DNA"/>
</dbReference>
<proteinExistence type="predicted"/>
<gene>
    <name evidence="1" type="ORF">SCHPADRAFT_429659</name>
</gene>
<sequence>MINLTILRNQSGGCVCPFYNAVLINDILRSPFRLASLAANKLTLSLRRYGTVQTGDHLGSSLCVPETISEPRWDSGRSFLRARRGSWVGTSTFEITSRPL</sequence>
<dbReference type="Proteomes" id="UP000053477">
    <property type="component" value="Unassembled WGS sequence"/>
</dbReference>
<evidence type="ECO:0000313" key="2">
    <source>
        <dbReference type="Proteomes" id="UP000053477"/>
    </source>
</evidence>
<accession>A0A0H2RKW7</accession>
<keyword evidence="2" id="KW-1185">Reference proteome</keyword>
<dbReference type="InParanoid" id="A0A0H2RKW7"/>
<dbReference type="AlphaFoldDB" id="A0A0H2RKW7"/>
<organism evidence="1 2">
    <name type="scientific">Schizopora paradoxa</name>
    <dbReference type="NCBI Taxonomy" id="27342"/>
    <lineage>
        <taxon>Eukaryota</taxon>
        <taxon>Fungi</taxon>
        <taxon>Dikarya</taxon>
        <taxon>Basidiomycota</taxon>
        <taxon>Agaricomycotina</taxon>
        <taxon>Agaricomycetes</taxon>
        <taxon>Hymenochaetales</taxon>
        <taxon>Schizoporaceae</taxon>
        <taxon>Schizopora</taxon>
    </lineage>
</organism>
<protein>
    <submittedName>
        <fullName evidence="1">Uncharacterized protein</fullName>
    </submittedName>
</protein>
<name>A0A0H2RKW7_9AGAM</name>
<reference evidence="1 2" key="1">
    <citation type="submission" date="2015-04" db="EMBL/GenBank/DDBJ databases">
        <title>Complete genome sequence of Schizopora paradoxa KUC8140, a cosmopolitan wood degrader in East Asia.</title>
        <authorList>
            <consortium name="DOE Joint Genome Institute"/>
            <person name="Min B."/>
            <person name="Park H."/>
            <person name="Jang Y."/>
            <person name="Kim J.-J."/>
            <person name="Kim K.H."/>
            <person name="Pangilinan J."/>
            <person name="Lipzen A."/>
            <person name="Riley R."/>
            <person name="Grigoriev I.V."/>
            <person name="Spatafora J.W."/>
            <person name="Choi I.-G."/>
        </authorList>
    </citation>
    <scope>NUCLEOTIDE SEQUENCE [LARGE SCALE GENOMIC DNA]</scope>
    <source>
        <strain evidence="1 2">KUC8140</strain>
    </source>
</reference>